<dbReference type="HOGENOM" id="CLU_000192_7_6_1"/>
<organism evidence="21 22">
    <name type="scientific">Amanita muscaria (strain Koide BX008)</name>
    <dbReference type="NCBI Taxonomy" id="946122"/>
    <lineage>
        <taxon>Eukaryota</taxon>
        <taxon>Fungi</taxon>
        <taxon>Dikarya</taxon>
        <taxon>Basidiomycota</taxon>
        <taxon>Agaricomycotina</taxon>
        <taxon>Agaricomycetes</taxon>
        <taxon>Agaricomycetidae</taxon>
        <taxon>Agaricales</taxon>
        <taxon>Pluteineae</taxon>
        <taxon>Amanitaceae</taxon>
        <taxon>Amanita</taxon>
    </lineage>
</organism>
<evidence type="ECO:0000256" key="12">
    <source>
        <dbReference type="ARBA" id="ARBA00023203"/>
    </source>
</evidence>
<dbReference type="GO" id="GO:0051666">
    <property type="term" value="P:actin cortical patch localization"/>
    <property type="evidence" value="ECO:0007669"/>
    <property type="project" value="TreeGrafter"/>
</dbReference>
<feature type="compositionally biased region" description="Pro residues" evidence="17">
    <location>
        <begin position="1883"/>
        <end position="1892"/>
    </location>
</feature>
<gene>
    <name evidence="21" type="ORF">M378DRAFT_182930</name>
</gene>
<dbReference type="PROSITE" id="PS51757">
    <property type="entry name" value="TH1"/>
    <property type="match status" value="1"/>
</dbReference>
<feature type="region of interest" description="Disordered" evidence="17">
    <location>
        <begin position="314"/>
        <end position="341"/>
    </location>
</feature>
<evidence type="ECO:0000256" key="8">
    <source>
        <dbReference type="ARBA" id="ARBA00022801"/>
    </source>
</evidence>
<dbReference type="FunCoup" id="A0A0C2T6E2">
    <property type="interactions" value="111"/>
</dbReference>
<evidence type="ECO:0000259" key="18">
    <source>
        <dbReference type="PROSITE" id="PS50002"/>
    </source>
</evidence>
<evidence type="ECO:0000256" key="4">
    <source>
        <dbReference type="ARBA" id="ARBA00022490"/>
    </source>
</evidence>
<keyword evidence="11 16" id="KW-0505">Motor protein</keyword>
<dbReference type="CDD" id="cd01378">
    <property type="entry name" value="MYSc_Myo1"/>
    <property type="match status" value="1"/>
</dbReference>
<feature type="compositionally biased region" description="Pro residues" evidence="17">
    <location>
        <begin position="1712"/>
        <end position="1732"/>
    </location>
</feature>
<evidence type="ECO:0000256" key="5">
    <source>
        <dbReference type="ARBA" id="ARBA00022553"/>
    </source>
</evidence>
<keyword evidence="22" id="KW-1185">Reference proteome</keyword>
<dbReference type="FunFam" id="1.20.5.4820:FF:000004">
    <property type="entry name" value="Myosin IE"/>
    <property type="match status" value="1"/>
</dbReference>
<sequence>MTGSQSLDATLEALLKKVAVHVSDSLLPDELDNLLLSFTTSQSEALRSKAYLILSSYCQNVRTTLTGKDKQSNPATERLVRDFGGPIKDRLHSMDEHALLIALSFFSALFKVDWESASLMFQSDGTLQNLMEVVDIIPTASLNLEVAHLFAQACSHKACRAIFTSEVTEWLQVKSRQTADAKVRAAAAIALIKLSKGSQADAVEVTGESAQISAKINEDDLAALMKGLIINDEEKSSVQDAIEGLAYLSVDPQVKELLSKDKIFLKKVISLLPNKKKISSDPPNNSLVYGILLLVSNICTYRPRLTEEQQHIQRLKQMTNPSNKKSATDSTNSKSKLDEDHHVKERVRRMVDAGVLAVFPATLSYLDSLSIRTCAAKALLSIVEDKDHRGKALQAGGAKTLILVIQRDLASVKGSKQPTKDNAPLEATQALAKLAITSSPIQVFGANEGEMYDVVRPFSILVQHELSTLLQRFEGMMALTNLATQSPELASRIAKTEGLMNKVELLLLEDHTLVRRAAMELVCNLIVGSNDIFDKYGGGENIPGAKAKLHVVLALSDVDDIPTRAAASGALATLTVSPNACRALYELQQEHHRAFHILALLIDPSSVPEDKREEGDELSTELDLVHRGVVCVRNLFGNLDDDTTLRFLVKEAQEAGLVIALSRVVKGEVGKVTEAILQPAIEAPSKKAGKKVTASAKKPSKVVKADWKEGFKKKQVGVTDMTLLTTISNESINENLQKRWTNAEIYTYIGNVLISVNPFRDLGIYTDEGLQKYRGKNRLEVPPHVFSIAESAYYNMNAYHENQCVIISGESGAGKTEAAKRIMQYIAAVSGGQDSSIQEIKDMVLATNPLLESFGCAKTLRNNNSSRHGKYLEIMFNSNGEPVGARITNYLLEKGRVVGQIENERNFHIFYQFTKGASDDYRETFGLQGPESYAYTSMSNCLEVQDVDDVKEFHDTIKAMQVIGLTEHEQTEIFRMLATILWLGNVQFEEMDDGNSRVADTNVTDFVAYLMDSDAALVQKVMTTRVVETQRGGRRGSVYDVPLNPTQATAGRDALAKAIYNNLFEWIVSRVNVSMKTRSAFAHVIGILDIFGFEIFEDNSFEQLCINYVNEKLQQIFIELTLKAEQEEYVREQIKWTPINYFNNKVVCDLIEERRPPGIFAALNDACATAHADSGAADNSFVQRTAMLSSNAHFEARGAQFLVRHYAGDVLYNIAGMTDKNKDSLIKDLLDLIASSGNAFLQTIFPDRPDPNSKKRPPTAGDRIKQSAGALVDNLMKAQPSYIRTIKPNQNRSSTEYDTKAILHQIKYLGLQENIRVRRAGFAYRNTFEKIVERFYLLSPNTSYAGEYTWNGDAKSGCQQMLKDTGIAKEEWQMGVTKAFIKNPETLFALETMRDRYWHNMAARIQRAYRNYMRYKNECAKRIQRFWKNNKEAIVYSQTRDYGHQILAGRKERRRFSLIGYRRFMGDYLDINGESPLGEELASACSIGPSEPVSFSAKAQLLVSKLGRSSKPSPRYLILTQKAVYIVIATARDGSVQMSLERKLPLVTIKSISMSNLRDDWMVFHTNVSEEGDPVISCYFKTEFATHLLKLTQASIGITIQQVIEYNKKKEKKAQIKFIKDESVTRGDVYKSHTIHVSSGESPDSLSRPPAKRKPGIVRPITHGKLLRAGGPDKPKGASKPKPVSRPLPGQSTVPAAVSKPTPSTSSSAGIRPPPPPRAVPTPSPAPPPTPKVPLYKAKYAFEGQEGELSLKKDDILELVKNEDNGWLLMKKGGVEGWAPENYLELLPPSAEPAAPPPPPRPKPGAPLKTTNAAPRPIAAPVAAKPTAKPVAVFPGAAGNGTSAPPWKKTNSNTTTAPAPAVGSKPKPPPIAAKPGVGGAKAPPKPAIPAAPRPNAGAASSKLGGLSKPATPVGQLDLAAALAKRAQRMAEE</sequence>
<dbReference type="EMBL" id="KN818222">
    <property type="protein sequence ID" value="KIL71530.1"/>
    <property type="molecule type" value="Genomic_DNA"/>
</dbReference>
<dbReference type="Pfam" id="PF11701">
    <property type="entry name" value="UNC45-central"/>
    <property type="match status" value="1"/>
</dbReference>
<keyword evidence="4" id="KW-0963">Cytoplasm</keyword>
<dbReference type="Gene3D" id="1.20.58.530">
    <property type="match status" value="1"/>
</dbReference>
<evidence type="ECO:0000259" key="19">
    <source>
        <dbReference type="PROSITE" id="PS51456"/>
    </source>
</evidence>
<dbReference type="SUPFAM" id="SSF52540">
    <property type="entry name" value="P-loop containing nucleoside triphosphate hydrolases"/>
    <property type="match status" value="1"/>
</dbReference>
<dbReference type="PRINTS" id="PR00193">
    <property type="entry name" value="MYOSINHEAVY"/>
</dbReference>
<evidence type="ECO:0000256" key="17">
    <source>
        <dbReference type="SAM" id="MobiDB-lite"/>
    </source>
</evidence>
<feature type="compositionally biased region" description="Pro residues" evidence="17">
    <location>
        <begin position="1790"/>
        <end position="1805"/>
    </location>
</feature>
<keyword evidence="7 16" id="KW-0547">Nucleotide-binding</keyword>
<evidence type="ECO:0000313" key="21">
    <source>
        <dbReference type="EMBL" id="KIL71530.1"/>
    </source>
</evidence>
<feature type="domain" description="SH3" evidence="18">
    <location>
        <begin position="1731"/>
        <end position="1789"/>
    </location>
</feature>
<keyword evidence="8" id="KW-0378">Hydrolase</keyword>
<dbReference type="GO" id="GO:0005524">
    <property type="term" value="F:ATP binding"/>
    <property type="evidence" value="ECO:0007669"/>
    <property type="project" value="UniProtKB-UniRule"/>
</dbReference>
<reference evidence="21 22" key="1">
    <citation type="submission" date="2014-04" db="EMBL/GenBank/DDBJ databases">
        <title>Evolutionary Origins and Diversification of the Mycorrhizal Mutualists.</title>
        <authorList>
            <consortium name="DOE Joint Genome Institute"/>
            <consortium name="Mycorrhizal Genomics Consortium"/>
            <person name="Kohler A."/>
            <person name="Kuo A."/>
            <person name="Nagy L.G."/>
            <person name="Floudas D."/>
            <person name="Copeland A."/>
            <person name="Barry K.W."/>
            <person name="Cichocki N."/>
            <person name="Veneault-Fourrey C."/>
            <person name="LaButti K."/>
            <person name="Lindquist E.A."/>
            <person name="Lipzen A."/>
            <person name="Lundell T."/>
            <person name="Morin E."/>
            <person name="Murat C."/>
            <person name="Riley R."/>
            <person name="Ohm R."/>
            <person name="Sun H."/>
            <person name="Tunlid A."/>
            <person name="Henrissat B."/>
            <person name="Grigoriev I.V."/>
            <person name="Hibbett D.S."/>
            <person name="Martin F."/>
        </authorList>
    </citation>
    <scope>NUCLEOTIDE SEQUENCE [LARGE SCALE GENOMIC DNA]</scope>
    <source>
        <strain evidence="21 22">Koide BX008</strain>
    </source>
</reference>
<dbReference type="GO" id="GO:0000146">
    <property type="term" value="F:microfilament motor activity"/>
    <property type="evidence" value="ECO:0007669"/>
    <property type="project" value="TreeGrafter"/>
</dbReference>
<evidence type="ECO:0000256" key="13">
    <source>
        <dbReference type="ARBA" id="ARBA00023212"/>
    </source>
</evidence>
<evidence type="ECO:0008006" key="23">
    <source>
        <dbReference type="Google" id="ProtNLM"/>
    </source>
</evidence>
<dbReference type="SMART" id="SM00326">
    <property type="entry name" value="SH3"/>
    <property type="match status" value="1"/>
</dbReference>
<evidence type="ECO:0000313" key="22">
    <source>
        <dbReference type="Proteomes" id="UP000054549"/>
    </source>
</evidence>
<evidence type="ECO:0000256" key="16">
    <source>
        <dbReference type="PROSITE-ProRule" id="PRU00782"/>
    </source>
</evidence>
<name>A0A0C2T6E2_AMAMK</name>
<keyword evidence="5" id="KW-0597">Phosphoprotein</keyword>
<evidence type="ECO:0000256" key="7">
    <source>
        <dbReference type="ARBA" id="ARBA00022741"/>
    </source>
</evidence>
<comment type="function">
    <text evidence="14">Type-I myosin implicated in the organization of the actin cytoskeleton. Required for proper actin cytoskeleton polarization. At the cell cortex, assembles in patch-like structures together with proteins from the actin-polymerizing machinery and promotes actin assembly. Functions as actin nucleation-promoting factor (NPF) for the Arp2/3 complex.</text>
</comment>
<dbReference type="STRING" id="946122.A0A0C2T6E2"/>
<dbReference type="SUPFAM" id="SSF48371">
    <property type="entry name" value="ARM repeat"/>
    <property type="match status" value="2"/>
</dbReference>
<dbReference type="FunFam" id="1.20.120.720:FF:000015">
    <property type="entry name" value="Myosin I"/>
    <property type="match status" value="1"/>
</dbReference>
<dbReference type="Gene3D" id="3.40.850.10">
    <property type="entry name" value="Kinesin motor domain"/>
    <property type="match status" value="1"/>
</dbReference>
<dbReference type="SMART" id="SM00242">
    <property type="entry name" value="MYSc"/>
    <property type="match status" value="1"/>
</dbReference>
<dbReference type="Pfam" id="PF00063">
    <property type="entry name" value="Myosin_head"/>
    <property type="match status" value="1"/>
</dbReference>
<dbReference type="FunFam" id="1.10.10.820:FF:000001">
    <property type="entry name" value="Myosin heavy chain"/>
    <property type="match status" value="1"/>
</dbReference>
<dbReference type="GO" id="GO:0016787">
    <property type="term" value="F:hydrolase activity"/>
    <property type="evidence" value="ECO:0007669"/>
    <property type="project" value="UniProtKB-KW"/>
</dbReference>
<evidence type="ECO:0000256" key="6">
    <source>
        <dbReference type="ARBA" id="ARBA00022737"/>
    </source>
</evidence>
<dbReference type="PROSITE" id="PS50002">
    <property type="entry name" value="SH3"/>
    <property type="match status" value="1"/>
</dbReference>
<dbReference type="GO" id="GO:0030479">
    <property type="term" value="C:actin cortical patch"/>
    <property type="evidence" value="ECO:0007669"/>
    <property type="project" value="UniProtKB-SubCell"/>
</dbReference>
<comment type="similarity">
    <text evidence="2 16">Belongs to the TRAFAC class myosin-kinesin ATPase superfamily. Myosin family.</text>
</comment>
<dbReference type="GO" id="GO:0006897">
    <property type="term" value="P:endocytosis"/>
    <property type="evidence" value="ECO:0007669"/>
    <property type="project" value="TreeGrafter"/>
</dbReference>
<accession>A0A0C2T6E2</accession>
<dbReference type="GO" id="GO:0007015">
    <property type="term" value="P:actin filament organization"/>
    <property type="evidence" value="ECO:0007669"/>
    <property type="project" value="TreeGrafter"/>
</dbReference>
<comment type="subcellular location">
    <subcellularLocation>
        <location evidence="1">Cytoplasm</location>
        <location evidence="1">Cytoskeleton</location>
        <location evidence="1">Actin patch</location>
    </subcellularLocation>
</comment>
<evidence type="ECO:0000256" key="3">
    <source>
        <dbReference type="ARBA" id="ARBA00022443"/>
    </source>
</evidence>
<feature type="region of interest" description="Actin-binding" evidence="16">
    <location>
        <begin position="1268"/>
        <end position="1290"/>
    </location>
</feature>
<dbReference type="Pfam" id="PF14604">
    <property type="entry name" value="SH3_9"/>
    <property type="match status" value="1"/>
</dbReference>
<evidence type="ECO:0000256" key="2">
    <source>
        <dbReference type="ARBA" id="ARBA00008314"/>
    </source>
</evidence>
<dbReference type="PANTHER" id="PTHR13140">
    <property type="entry name" value="MYOSIN"/>
    <property type="match status" value="1"/>
</dbReference>
<dbReference type="InterPro" id="IPR010926">
    <property type="entry name" value="Myosin_TH1"/>
</dbReference>
<dbReference type="Gene3D" id="1.20.120.720">
    <property type="entry name" value="Myosin VI head, motor domain, U50 subdomain"/>
    <property type="match status" value="1"/>
</dbReference>
<feature type="region of interest" description="Disordered" evidence="17">
    <location>
        <begin position="1832"/>
        <end position="1911"/>
    </location>
</feature>
<dbReference type="InterPro" id="IPR036961">
    <property type="entry name" value="Kinesin_motor_dom_sf"/>
</dbReference>
<dbReference type="Proteomes" id="UP000054549">
    <property type="component" value="Unassembled WGS sequence"/>
</dbReference>
<evidence type="ECO:0000256" key="11">
    <source>
        <dbReference type="ARBA" id="ARBA00023175"/>
    </source>
</evidence>
<keyword evidence="6" id="KW-0677">Repeat</keyword>
<dbReference type="GO" id="GO:0005886">
    <property type="term" value="C:plasma membrane"/>
    <property type="evidence" value="ECO:0007669"/>
    <property type="project" value="TreeGrafter"/>
</dbReference>
<evidence type="ECO:0000256" key="14">
    <source>
        <dbReference type="ARBA" id="ARBA00025586"/>
    </source>
</evidence>
<dbReference type="GO" id="GO:0016459">
    <property type="term" value="C:myosin complex"/>
    <property type="evidence" value="ECO:0007669"/>
    <property type="project" value="UniProtKB-KW"/>
</dbReference>
<dbReference type="InterPro" id="IPR001452">
    <property type="entry name" value="SH3_domain"/>
</dbReference>
<dbReference type="GO" id="GO:0051286">
    <property type="term" value="C:cell tip"/>
    <property type="evidence" value="ECO:0007669"/>
    <property type="project" value="TreeGrafter"/>
</dbReference>
<proteinExistence type="inferred from homology"/>
<dbReference type="PANTHER" id="PTHR13140:SF837">
    <property type="entry name" value="MYOSIN-3-RELATED"/>
    <property type="match status" value="1"/>
</dbReference>
<dbReference type="Gene3D" id="1.20.5.4820">
    <property type="match status" value="1"/>
</dbReference>
<dbReference type="Gene3D" id="1.25.10.10">
    <property type="entry name" value="Leucine-rich Repeat Variant"/>
    <property type="match status" value="1"/>
</dbReference>
<dbReference type="InterPro" id="IPR027417">
    <property type="entry name" value="P-loop_NTPase"/>
</dbReference>
<evidence type="ECO:0000259" key="20">
    <source>
        <dbReference type="PROSITE" id="PS51757"/>
    </source>
</evidence>
<keyword evidence="12 16" id="KW-0009">Actin-binding</keyword>
<dbReference type="InterPro" id="IPR036072">
    <property type="entry name" value="MYSc_Myo1"/>
</dbReference>
<dbReference type="OrthoDB" id="6108017at2759"/>
<feature type="compositionally biased region" description="Polar residues" evidence="17">
    <location>
        <begin position="1635"/>
        <end position="1645"/>
    </location>
</feature>
<keyword evidence="3 15" id="KW-0728">SH3 domain</keyword>
<dbReference type="GO" id="GO:0051015">
    <property type="term" value="F:actin filament binding"/>
    <property type="evidence" value="ECO:0007669"/>
    <property type="project" value="TreeGrafter"/>
</dbReference>
<dbReference type="InterPro" id="IPR036028">
    <property type="entry name" value="SH3-like_dom_sf"/>
</dbReference>
<dbReference type="InterPro" id="IPR001609">
    <property type="entry name" value="Myosin_head_motor_dom-like"/>
</dbReference>
<evidence type="ECO:0000256" key="10">
    <source>
        <dbReference type="ARBA" id="ARBA00023123"/>
    </source>
</evidence>
<dbReference type="InParanoid" id="A0A0C2T6E2"/>
<feature type="domain" description="TH1" evidence="20">
    <location>
        <begin position="1453"/>
        <end position="1643"/>
    </location>
</feature>
<evidence type="ECO:0000256" key="1">
    <source>
        <dbReference type="ARBA" id="ARBA00004134"/>
    </source>
</evidence>
<protein>
    <recommendedName>
        <fullName evidence="23">Myosin-1</fullName>
    </recommendedName>
</protein>
<dbReference type="SUPFAM" id="SSF50044">
    <property type="entry name" value="SH3-domain"/>
    <property type="match status" value="1"/>
</dbReference>
<dbReference type="InterPro" id="IPR011989">
    <property type="entry name" value="ARM-like"/>
</dbReference>
<evidence type="ECO:0000256" key="15">
    <source>
        <dbReference type="PROSITE-ProRule" id="PRU00192"/>
    </source>
</evidence>
<evidence type="ECO:0000256" key="9">
    <source>
        <dbReference type="ARBA" id="ARBA00022840"/>
    </source>
</evidence>
<feature type="compositionally biased region" description="Low complexity" evidence="17">
    <location>
        <begin position="1854"/>
        <end position="1865"/>
    </location>
</feature>
<dbReference type="Gene3D" id="1.10.10.820">
    <property type="match status" value="1"/>
</dbReference>
<keyword evidence="13" id="KW-0206">Cytoskeleton</keyword>
<feature type="binding site" evidence="16">
    <location>
        <begin position="809"/>
        <end position="816"/>
    </location>
    <ligand>
        <name>ATP</name>
        <dbReference type="ChEBI" id="CHEBI:30616"/>
    </ligand>
</feature>
<keyword evidence="9 16" id="KW-0067">ATP-binding</keyword>
<feature type="compositionally biased region" description="Polar residues" evidence="17">
    <location>
        <begin position="316"/>
        <end position="334"/>
    </location>
</feature>
<dbReference type="InterPro" id="IPR024660">
    <property type="entry name" value="UCS_central_dom"/>
</dbReference>
<feature type="domain" description="Myosin motor" evidence="19">
    <location>
        <begin position="716"/>
        <end position="1395"/>
    </location>
</feature>
<dbReference type="InterPro" id="IPR016024">
    <property type="entry name" value="ARM-type_fold"/>
</dbReference>
<dbReference type="FunFam" id="1.20.58.530:FF:000007">
    <property type="entry name" value="Myosin IE"/>
    <property type="match status" value="1"/>
</dbReference>
<keyword evidence="10 16" id="KW-0518">Myosin</keyword>
<feature type="region of interest" description="Disordered" evidence="17">
    <location>
        <begin position="1788"/>
        <end position="1816"/>
    </location>
</feature>
<feature type="region of interest" description="Disordered" evidence="17">
    <location>
        <begin position="1634"/>
        <end position="1733"/>
    </location>
</feature>
<dbReference type="Gene3D" id="2.30.30.40">
    <property type="entry name" value="SH3 Domains"/>
    <property type="match status" value="1"/>
</dbReference>
<dbReference type="PROSITE" id="PS51456">
    <property type="entry name" value="MYOSIN_MOTOR"/>
    <property type="match status" value="1"/>
</dbReference>
<dbReference type="Pfam" id="PF06017">
    <property type="entry name" value="Myosin_TH1"/>
    <property type="match status" value="1"/>
</dbReference>